<accession>A0A816XB59</accession>
<proteinExistence type="predicted"/>
<dbReference type="AlphaFoldDB" id="A0A816XB59"/>
<reference evidence="2" key="1">
    <citation type="submission" date="2021-01" db="EMBL/GenBank/DDBJ databases">
        <authorList>
            <consortium name="Genoscope - CEA"/>
            <person name="William W."/>
        </authorList>
    </citation>
    <scope>NUCLEOTIDE SEQUENCE</scope>
</reference>
<dbReference type="Proteomes" id="UP001295469">
    <property type="component" value="Chromosome A02"/>
</dbReference>
<evidence type="ECO:0000256" key="1">
    <source>
        <dbReference type="SAM" id="MobiDB-lite"/>
    </source>
</evidence>
<dbReference type="EMBL" id="HG994356">
    <property type="protein sequence ID" value="CAF2143412.1"/>
    <property type="molecule type" value="Genomic_DNA"/>
</dbReference>
<feature type="region of interest" description="Disordered" evidence="1">
    <location>
        <begin position="21"/>
        <end position="44"/>
    </location>
</feature>
<name>A0A816XB59_BRANA</name>
<organism evidence="2">
    <name type="scientific">Brassica napus</name>
    <name type="common">Rape</name>
    <dbReference type="NCBI Taxonomy" id="3708"/>
    <lineage>
        <taxon>Eukaryota</taxon>
        <taxon>Viridiplantae</taxon>
        <taxon>Streptophyta</taxon>
        <taxon>Embryophyta</taxon>
        <taxon>Tracheophyta</taxon>
        <taxon>Spermatophyta</taxon>
        <taxon>Magnoliopsida</taxon>
        <taxon>eudicotyledons</taxon>
        <taxon>Gunneridae</taxon>
        <taxon>Pentapetalae</taxon>
        <taxon>rosids</taxon>
        <taxon>malvids</taxon>
        <taxon>Brassicales</taxon>
        <taxon>Brassicaceae</taxon>
        <taxon>Brassiceae</taxon>
        <taxon>Brassica</taxon>
    </lineage>
</organism>
<evidence type="ECO:0000313" key="2">
    <source>
        <dbReference type="EMBL" id="CAF2143412.1"/>
    </source>
</evidence>
<sequence length="106" mass="11760">MPSSIYKQPCMLFRRRYPDLSLSSTIPPRPTGTGEEGPGSQTETMLNPLWLGLELVMTGTSAEVPLPPDHETRSPIHPIGAALNRYVDNMKCEKELAKYFIAITPC</sequence>
<protein>
    <submittedName>
        <fullName evidence="2">(rape) hypothetical protein</fullName>
    </submittedName>
</protein>
<gene>
    <name evidence="2" type="ORF">DARMORV10_A02P34480.1</name>
</gene>